<dbReference type="Pfam" id="PF01370">
    <property type="entry name" value="Epimerase"/>
    <property type="match status" value="1"/>
</dbReference>
<evidence type="ECO:0000313" key="2">
    <source>
        <dbReference type="EMBL" id="MFB9716555.1"/>
    </source>
</evidence>
<keyword evidence="3" id="KW-1185">Reference proteome</keyword>
<name>A0ABV5UWN9_9MICC</name>
<sequence length="316" mass="33271">MPTVVDRPPRILVLGSSGFIGSRVVASLSGSGGAHVVALSRSPVARRRNNNVIIAAADISVPGSLIPFLANMDVVVHAASYVGSDPGLAQEVNERGTGNLIEQCQQAGVRRVIYVSTCSVYGTGPHRGLRESEADYHPASVTSASRAVAERMILGYGGEVVRPNLVFGAGDRWFVPGLLRIIKVAGGWPGDGSALLSIISAEALGRLVSGLALAPRQSGQAFHAAYPEPVPVSTLLQSVAEASGMESPRLLGDDERASEALRTAGFSRHQLDLVTKDHWYSSQGLWRTAGDEQETFGGALADFCASYRASPRQGRS</sequence>
<dbReference type="Proteomes" id="UP001589536">
    <property type="component" value="Unassembled WGS sequence"/>
</dbReference>
<reference evidence="2 3" key="1">
    <citation type="submission" date="2024-09" db="EMBL/GenBank/DDBJ databases">
        <authorList>
            <person name="Sun Q."/>
            <person name="Mori K."/>
        </authorList>
    </citation>
    <scope>NUCLEOTIDE SEQUENCE [LARGE SCALE GENOMIC DNA]</scope>
    <source>
        <strain evidence="2 3">JCM 13519</strain>
    </source>
</reference>
<dbReference type="InterPro" id="IPR051783">
    <property type="entry name" value="NAD(P)-dependent_oxidoreduct"/>
</dbReference>
<protein>
    <submittedName>
        <fullName evidence="2">NAD-dependent epimerase/dehydratase family protein</fullName>
    </submittedName>
</protein>
<gene>
    <name evidence="2" type="ORF">ACFFPI_20900</name>
</gene>
<organism evidence="2 3">
    <name type="scientific">Arthrobacter methylotrophus</name>
    <dbReference type="NCBI Taxonomy" id="121291"/>
    <lineage>
        <taxon>Bacteria</taxon>
        <taxon>Bacillati</taxon>
        <taxon>Actinomycetota</taxon>
        <taxon>Actinomycetes</taxon>
        <taxon>Micrococcales</taxon>
        <taxon>Micrococcaceae</taxon>
        <taxon>Arthrobacter</taxon>
    </lineage>
</organism>
<dbReference type="PANTHER" id="PTHR48079">
    <property type="entry name" value="PROTEIN YEEZ"/>
    <property type="match status" value="1"/>
</dbReference>
<dbReference type="PANTHER" id="PTHR48079:SF6">
    <property type="entry name" value="NAD(P)-BINDING DOMAIN-CONTAINING PROTEIN-RELATED"/>
    <property type="match status" value="1"/>
</dbReference>
<evidence type="ECO:0000313" key="3">
    <source>
        <dbReference type="Proteomes" id="UP001589536"/>
    </source>
</evidence>
<dbReference type="Gene3D" id="3.40.50.720">
    <property type="entry name" value="NAD(P)-binding Rossmann-like Domain"/>
    <property type="match status" value="1"/>
</dbReference>
<proteinExistence type="predicted"/>
<dbReference type="InterPro" id="IPR036291">
    <property type="entry name" value="NAD(P)-bd_dom_sf"/>
</dbReference>
<dbReference type="RefSeq" id="WP_345040888.1">
    <property type="nucleotide sequence ID" value="NZ_BAABED010000001.1"/>
</dbReference>
<dbReference type="InterPro" id="IPR001509">
    <property type="entry name" value="Epimerase_deHydtase"/>
</dbReference>
<feature type="domain" description="NAD-dependent epimerase/dehydratase" evidence="1">
    <location>
        <begin position="11"/>
        <end position="172"/>
    </location>
</feature>
<evidence type="ECO:0000259" key="1">
    <source>
        <dbReference type="Pfam" id="PF01370"/>
    </source>
</evidence>
<accession>A0ABV5UWN9</accession>
<comment type="caution">
    <text evidence="2">The sequence shown here is derived from an EMBL/GenBank/DDBJ whole genome shotgun (WGS) entry which is preliminary data.</text>
</comment>
<dbReference type="EMBL" id="JBHMBH010000053">
    <property type="protein sequence ID" value="MFB9716555.1"/>
    <property type="molecule type" value="Genomic_DNA"/>
</dbReference>
<dbReference type="SUPFAM" id="SSF51735">
    <property type="entry name" value="NAD(P)-binding Rossmann-fold domains"/>
    <property type="match status" value="1"/>
</dbReference>